<dbReference type="PANTHER" id="PTHR33730:SF16">
    <property type="entry name" value="OS01G0174100 PROTEIN"/>
    <property type="match status" value="1"/>
</dbReference>
<protein>
    <submittedName>
        <fullName evidence="2">Uncharacterized protein</fullName>
    </submittedName>
</protein>
<name>A0A5P1ER66_ASPOF</name>
<dbReference type="InterPro" id="IPR031421">
    <property type="entry name" value="DUF4666"/>
</dbReference>
<keyword evidence="3" id="KW-1185">Reference proteome</keyword>
<feature type="compositionally biased region" description="Basic and acidic residues" evidence="1">
    <location>
        <begin position="228"/>
        <end position="248"/>
    </location>
</feature>
<proteinExistence type="predicted"/>
<evidence type="ECO:0000313" key="3">
    <source>
        <dbReference type="Proteomes" id="UP000243459"/>
    </source>
</evidence>
<reference evidence="3" key="1">
    <citation type="journal article" date="2017" name="Nat. Commun.">
        <title>The asparagus genome sheds light on the origin and evolution of a young Y chromosome.</title>
        <authorList>
            <person name="Harkess A."/>
            <person name="Zhou J."/>
            <person name="Xu C."/>
            <person name="Bowers J.E."/>
            <person name="Van der Hulst R."/>
            <person name="Ayyampalayam S."/>
            <person name="Mercati F."/>
            <person name="Riccardi P."/>
            <person name="McKain M.R."/>
            <person name="Kakrana A."/>
            <person name="Tang H."/>
            <person name="Ray J."/>
            <person name="Groenendijk J."/>
            <person name="Arikit S."/>
            <person name="Mathioni S.M."/>
            <person name="Nakano M."/>
            <person name="Shan H."/>
            <person name="Telgmann-Rauber A."/>
            <person name="Kanno A."/>
            <person name="Yue Z."/>
            <person name="Chen H."/>
            <person name="Li W."/>
            <person name="Chen Y."/>
            <person name="Xu X."/>
            <person name="Zhang Y."/>
            <person name="Luo S."/>
            <person name="Chen H."/>
            <person name="Gao J."/>
            <person name="Mao Z."/>
            <person name="Pires J.C."/>
            <person name="Luo M."/>
            <person name="Kudrna D."/>
            <person name="Wing R.A."/>
            <person name="Meyers B.C."/>
            <person name="Yi K."/>
            <person name="Kong H."/>
            <person name="Lavrijsen P."/>
            <person name="Sunseri F."/>
            <person name="Falavigna A."/>
            <person name="Ye Y."/>
            <person name="Leebens-Mack J.H."/>
            <person name="Chen G."/>
        </authorList>
    </citation>
    <scope>NUCLEOTIDE SEQUENCE [LARGE SCALE GENOMIC DNA]</scope>
    <source>
        <strain evidence="3">cv. DH0086</strain>
    </source>
</reference>
<gene>
    <name evidence="2" type="ORF">A4U43_C06F8940</name>
</gene>
<dbReference type="Pfam" id="PF15697">
    <property type="entry name" value="DUF4666"/>
    <property type="match status" value="3"/>
</dbReference>
<evidence type="ECO:0000256" key="1">
    <source>
        <dbReference type="SAM" id="MobiDB-lite"/>
    </source>
</evidence>
<feature type="region of interest" description="Disordered" evidence="1">
    <location>
        <begin position="108"/>
        <end position="132"/>
    </location>
</feature>
<dbReference type="Gramene" id="ONK66510">
    <property type="protein sequence ID" value="ONK66510"/>
    <property type="gene ID" value="A4U43_C06F8940"/>
</dbReference>
<dbReference type="AlphaFoldDB" id="A0A5P1ER66"/>
<accession>A0A5P1ER66</accession>
<evidence type="ECO:0000313" key="2">
    <source>
        <dbReference type="EMBL" id="ONK66510.1"/>
    </source>
</evidence>
<dbReference type="PANTHER" id="PTHR33730">
    <property type="entry name" value="OS05G0542732 PROTEIN-RELATED"/>
    <property type="match status" value="1"/>
</dbReference>
<feature type="region of interest" description="Disordered" evidence="1">
    <location>
        <begin position="228"/>
        <end position="269"/>
    </location>
</feature>
<sequence length="288" mass="32705">MPGLRRSQTFRSAGSSGLVWDDRLLFGGAEQINRDESGTDGNDFREPIFSQSVGFVSSKINDQANCPSSNTPYFDREMVALQRSTTFRRSGSSGLVWDDKFMEDKSQKDIDEVKDEEEKEEFRGLAPPPPSDMHCYSPGKNGKFPDKLYVLKLEEELMVRPIILNSSVERSMCNRNSLTSALREGSSIFLDFSFVPMTRRKVSATTFRRSGSSGLVWDDKFLEENDQKDKNELKLGDEEKDELREMRPSQDMGSPGLPPPPPPRSLGQKFFRVIKKSMRTEQPKISSY</sequence>
<organism evidence="2 3">
    <name type="scientific">Asparagus officinalis</name>
    <name type="common">Garden asparagus</name>
    <dbReference type="NCBI Taxonomy" id="4686"/>
    <lineage>
        <taxon>Eukaryota</taxon>
        <taxon>Viridiplantae</taxon>
        <taxon>Streptophyta</taxon>
        <taxon>Embryophyta</taxon>
        <taxon>Tracheophyta</taxon>
        <taxon>Spermatophyta</taxon>
        <taxon>Magnoliopsida</taxon>
        <taxon>Liliopsida</taxon>
        <taxon>Asparagales</taxon>
        <taxon>Asparagaceae</taxon>
        <taxon>Asparagoideae</taxon>
        <taxon>Asparagus</taxon>
    </lineage>
</organism>
<dbReference type="EMBL" id="CM007386">
    <property type="protein sequence ID" value="ONK66510.1"/>
    <property type="molecule type" value="Genomic_DNA"/>
</dbReference>
<dbReference type="Proteomes" id="UP000243459">
    <property type="component" value="Chromosome 6"/>
</dbReference>